<dbReference type="Pfam" id="PF22785">
    <property type="entry name" value="Tc-R-P"/>
    <property type="match status" value="1"/>
</dbReference>
<dbReference type="InterPro" id="IPR051281">
    <property type="entry name" value="Dual-spec_lipid-protein_phosph"/>
</dbReference>
<keyword evidence="2 6" id="KW-0812">Transmembrane</keyword>
<protein>
    <submittedName>
        <fullName evidence="10">Transmembrane phosphatase with tensin homology</fullName>
    </submittedName>
</protein>
<evidence type="ECO:0000256" key="2">
    <source>
        <dbReference type="ARBA" id="ARBA00022692"/>
    </source>
</evidence>
<feature type="transmembrane region" description="Helical" evidence="6">
    <location>
        <begin position="297"/>
        <end position="317"/>
    </location>
</feature>
<dbReference type="Pfam" id="PF00520">
    <property type="entry name" value="Ion_trans"/>
    <property type="match status" value="1"/>
</dbReference>
<evidence type="ECO:0000259" key="7">
    <source>
        <dbReference type="PROSITE" id="PS50056"/>
    </source>
</evidence>
<keyword evidence="4 6" id="KW-1133">Transmembrane helix</keyword>
<sequence length="650" mass="74432">MEKNNPYSYPAIMPVNHGDQKGLIVIKFNPKTIPCRESIRAICISGWNTMDMTGLQIFPRRILSPPEKTTMRTTMKNKKVLASTSRTVKPNGSISYDTNEQTTLITNGSSLSYPDEIRSTSYTEAISGKGIYSNDSTLYSPEGALSNRLVERRLDHGQHASSGLDERRSTTLYELNSLSEYSKDIQVPSALQTLSSVSANTITSSDLSSDEIQEEQINKCKLKQMSKLYDGTQIFGIFLIFLDVFLVVVDLHVTENKIYIPLEYRSVSLAIALFFLVDVLLRVYVEGRHHYFSDVLNTLDAVVIGVTVLVAVIYALYDKHFLRDIPRLAVLLRPLRLLILVRILQLAHQKRQLEKLTRQLCFGYKRRYRKDGFDLDLTYVTERIIAMSFPSSGRESFYRNPIKEVVRFLDTKHPNHYQVYNLCSERSYDPKRFHYRVRRIMIDDHNVPTLEEMLLFSKEVSDWMAQDPENVVAIHCKGGKGRTGTMVCACLIASEIVVNARESLYFFGERRTDKSNSSKFQGIETPSQHLQNRYVKYFEKLKINYQLTLPPRRVLVVTRFIVYAIHGNRVGKGDGSDLEVQIVMWQETVFSCFNSRNCMIFHDPETDRVIINVLNCPALYDDVKVKFSLHSWRPVNSGATRAVIPTAISN</sequence>
<feature type="domain" description="C2 tensin-type" evidence="9">
    <location>
        <begin position="552"/>
        <end position="650"/>
    </location>
</feature>
<dbReference type="EMBL" id="BAAFST010000008">
    <property type="protein sequence ID" value="GAB1293035.1"/>
    <property type="molecule type" value="Genomic_DNA"/>
</dbReference>
<organism evidence="10 11">
    <name type="scientific">Apodemus speciosus</name>
    <name type="common">Large Japanese field mouse</name>
    <dbReference type="NCBI Taxonomy" id="105296"/>
    <lineage>
        <taxon>Eukaryota</taxon>
        <taxon>Metazoa</taxon>
        <taxon>Chordata</taxon>
        <taxon>Craniata</taxon>
        <taxon>Vertebrata</taxon>
        <taxon>Euteleostomi</taxon>
        <taxon>Mammalia</taxon>
        <taxon>Eutheria</taxon>
        <taxon>Euarchontoglires</taxon>
        <taxon>Glires</taxon>
        <taxon>Rodentia</taxon>
        <taxon>Myomorpha</taxon>
        <taxon>Muroidea</taxon>
        <taxon>Muridae</taxon>
        <taxon>Murinae</taxon>
        <taxon>Apodemus</taxon>
    </lineage>
</organism>
<dbReference type="SUPFAM" id="SSF81324">
    <property type="entry name" value="Voltage-gated potassium channels"/>
    <property type="match status" value="1"/>
</dbReference>
<dbReference type="PROSITE" id="PS50056">
    <property type="entry name" value="TYR_PHOSPHATASE_2"/>
    <property type="match status" value="1"/>
</dbReference>
<evidence type="ECO:0000256" key="4">
    <source>
        <dbReference type="ARBA" id="ARBA00022989"/>
    </source>
</evidence>
<feature type="transmembrane region" description="Helical" evidence="6">
    <location>
        <begin position="234"/>
        <end position="254"/>
    </location>
</feature>
<dbReference type="InterPro" id="IPR045102">
    <property type="entry name" value="PTP_VSP_TPTE"/>
</dbReference>
<dbReference type="PROSITE" id="PS51181">
    <property type="entry name" value="PPASE_TENSIN"/>
    <property type="match status" value="1"/>
</dbReference>
<evidence type="ECO:0000259" key="9">
    <source>
        <dbReference type="PROSITE" id="PS51182"/>
    </source>
</evidence>
<dbReference type="InterPro" id="IPR027359">
    <property type="entry name" value="Volt_channel_dom_sf"/>
</dbReference>
<dbReference type="InterPro" id="IPR035892">
    <property type="entry name" value="C2_domain_sf"/>
</dbReference>
<dbReference type="InterPro" id="IPR005821">
    <property type="entry name" value="Ion_trans_dom"/>
</dbReference>
<dbReference type="InterPro" id="IPR016130">
    <property type="entry name" value="Tyr_Pase_AS"/>
</dbReference>
<evidence type="ECO:0000256" key="5">
    <source>
        <dbReference type="ARBA" id="ARBA00023136"/>
    </source>
</evidence>
<feature type="domain" description="Phosphatase tensin-type" evidence="8">
    <location>
        <begin position="366"/>
        <end position="545"/>
    </location>
</feature>
<evidence type="ECO:0000313" key="10">
    <source>
        <dbReference type="EMBL" id="GAB1293035.1"/>
    </source>
</evidence>
<evidence type="ECO:0000259" key="8">
    <source>
        <dbReference type="PROSITE" id="PS51181"/>
    </source>
</evidence>
<reference evidence="10 11" key="1">
    <citation type="submission" date="2024-08" db="EMBL/GenBank/DDBJ databases">
        <title>The draft genome of Apodemus speciosus.</title>
        <authorList>
            <person name="Nabeshima K."/>
            <person name="Suzuki S."/>
            <person name="Onuma M."/>
        </authorList>
    </citation>
    <scope>NUCLEOTIDE SEQUENCE [LARGE SCALE GENOMIC DNA]</scope>
    <source>
        <strain evidence="10">IB14-021</strain>
    </source>
</reference>
<proteinExistence type="predicted"/>
<dbReference type="InterPro" id="IPR014020">
    <property type="entry name" value="Tensin_C2-dom"/>
</dbReference>
<dbReference type="PANTHER" id="PTHR12305:SF60">
    <property type="entry name" value="PHOSPHATIDYLINOSITOL 3,4,5-TRISPHOSPHATE 3-PHOSPHATASE TPTE2-RELATED"/>
    <property type="match status" value="1"/>
</dbReference>
<comment type="caution">
    <text evidence="10">The sequence shown here is derived from an EMBL/GenBank/DDBJ whole genome shotgun (WGS) entry which is preliminary data.</text>
</comment>
<evidence type="ECO:0000256" key="3">
    <source>
        <dbReference type="ARBA" id="ARBA00022801"/>
    </source>
</evidence>
<dbReference type="PANTHER" id="PTHR12305">
    <property type="entry name" value="PHOSPHATASE WITH HOMOLOGY TO TENSIN"/>
    <property type="match status" value="1"/>
</dbReference>
<dbReference type="PROSITE" id="PS51182">
    <property type="entry name" value="C2_TENSIN"/>
    <property type="match status" value="1"/>
</dbReference>
<dbReference type="Gene3D" id="2.60.40.1110">
    <property type="match status" value="1"/>
</dbReference>
<dbReference type="CDD" id="cd14510">
    <property type="entry name" value="PTP_VSP_TPTE"/>
    <property type="match status" value="1"/>
</dbReference>
<evidence type="ECO:0000256" key="1">
    <source>
        <dbReference type="ARBA" id="ARBA00004141"/>
    </source>
</evidence>
<keyword evidence="3" id="KW-0378">Hydrolase</keyword>
<dbReference type="SUPFAM" id="SSF49562">
    <property type="entry name" value="C2 domain (Calcium/lipid-binding domain, CaLB)"/>
    <property type="match status" value="1"/>
</dbReference>
<comment type="subcellular location">
    <subcellularLocation>
        <location evidence="1">Membrane</location>
        <topology evidence="1">Multi-pass membrane protein</topology>
    </subcellularLocation>
</comment>
<feature type="domain" description="Tyrosine specific protein phosphatases" evidence="7">
    <location>
        <begin position="451"/>
        <end position="511"/>
    </location>
</feature>
<dbReference type="Proteomes" id="UP001623349">
    <property type="component" value="Unassembled WGS sequence"/>
</dbReference>
<keyword evidence="5 6" id="KW-0472">Membrane</keyword>
<accession>A0ABQ0F175</accession>
<feature type="transmembrane region" description="Helical" evidence="6">
    <location>
        <begin position="266"/>
        <end position="285"/>
    </location>
</feature>
<evidence type="ECO:0000313" key="11">
    <source>
        <dbReference type="Proteomes" id="UP001623349"/>
    </source>
</evidence>
<dbReference type="InterPro" id="IPR029023">
    <property type="entry name" value="Tensin_phosphatase"/>
</dbReference>
<dbReference type="Gene3D" id="3.90.190.10">
    <property type="entry name" value="Protein tyrosine phosphatase superfamily"/>
    <property type="match status" value="1"/>
</dbReference>
<dbReference type="SUPFAM" id="SSF52799">
    <property type="entry name" value="(Phosphotyrosine protein) phosphatases II"/>
    <property type="match status" value="1"/>
</dbReference>
<dbReference type="PROSITE" id="PS00383">
    <property type="entry name" value="TYR_PHOSPHATASE_1"/>
    <property type="match status" value="1"/>
</dbReference>
<gene>
    <name evidence="10" type="ORF">APTSU1_000826600</name>
</gene>
<dbReference type="InterPro" id="IPR000387">
    <property type="entry name" value="Tyr_Pase_dom"/>
</dbReference>
<dbReference type="Gene3D" id="1.20.120.350">
    <property type="entry name" value="Voltage-gated potassium channels. Chain C"/>
    <property type="match status" value="1"/>
</dbReference>
<dbReference type="InterPro" id="IPR029021">
    <property type="entry name" value="Prot-tyrosine_phosphatase-like"/>
</dbReference>
<evidence type="ECO:0000256" key="6">
    <source>
        <dbReference type="SAM" id="Phobius"/>
    </source>
</evidence>
<name>A0ABQ0F175_APOSI</name>
<keyword evidence="11" id="KW-1185">Reference proteome</keyword>